<evidence type="ECO:0000313" key="2">
    <source>
        <dbReference type="EnsemblPlants" id="PGSC0003DMT400094071"/>
    </source>
</evidence>
<dbReference type="EnsemblPlants" id="PGSC0003DMT400094071">
    <property type="protein sequence ID" value="PGSC0003DMT400094071"/>
    <property type="gene ID" value="PGSC0003DMG400043642"/>
</dbReference>
<sequence length="194" mass="20855">MVNTRFNGVRPIAPIIAPVEESAARGRDRGRGRGRDRGTGRGRVVPVGDGAPIDNAPMNENLSAYHEEIEENVDVEDVEEVGQEEEVHAGTTCIPSLDPLLAQHIMSFLKGLASPGALPSAQAAQAPAHPPVANTTPKTGGTGGEKTLHLSPVSASWEYFESRKEHQRLGLDPEMSHAMLRAPNGRVWVETFLD</sequence>
<feature type="compositionally biased region" description="Basic and acidic residues" evidence="1">
    <location>
        <begin position="22"/>
        <end position="39"/>
    </location>
</feature>
<dbReference type="InParanoid" id="M1DTC3"/>
<proteinExistence type="predicted"/>
<reference evidence="2" key="2">
    <citation type="submission" date="2015-06" db="UniProtKB">
        <authorList>
            <consortium name="EnsemblPlants"/>
        </authorList>
    </citation>
    <scope>IDENTIFICATION</scope>
    <source>
        <strain evidence="2">DM1-3 516 R44</strain>
    </source>
</reference>
<dbReference type="PaxDb" id="4113-PGSC0003DMT400094071"/>
<name>M1DTC3_SOLTU</name>
<dbReference type="Proteomes" id="UP000011115">
    <property type="component" value="Unassembled WGS sequence"/>
</dbReference>
<evidence type="ECO:0000256" key="1">
    <source>
        <dbReference type="SAM" id="MobiDB-lite"/>
    </source>
</evidence>
<protein>
    <submittedName>
        <fullName evidence="2">Uncharacterized protein</fullName>
    </submittedName>
</protein>
<reference evidence="3" key="1">
    <citation type="journal article" date="2011" name="Nature">
        <title>Genome sequence and analysis of the tuber crop potato.</title>
        <authorList>
            <consortium name="The Potato Genome Sequencing Consortium"/>
        </authorList>
    </citation>
    <scope>NUCLEOTIDE SEQUENCE [LARGE SCALE GENOMIC DNA]</scope>
    <source>
        <strain evidence="3">cv. DM1-3 516 R44</strain>
    </source>
</reference>
<feature type="region of interest" description="Disordered" evidence="1">
    <location>
        <begin position="120"/>
        <end position="146"/>
    </location>
</feature>
<dbReference type="Gramene" id="PGSC0003DMT400094071">
    <property type="protein sequence ID" value="PGSC0003DMT400094071"/>
    <property type="gene ID" value="PGSC0003DMG400043642"/>
</dbReference>
<dbReference type="HOGENOM" id="CLU_059105_2_0_1"/>
<keyword evidence="3" id="KW-1185">Reference proteome</keyword>
<organism evidence="2 3">
    <name type="scientific">Solanum tuberosum</name>
    <name type="common">Potato</name>
    <dbReference type="NCBI Taxonomy" id="4113"/>
    <lineage>
        <taxon>Eukaryota</taxon>
        <taxon>Viridiplantae</taxon>
        <taxon>Streptophyta</taxon>
        <taxon>Embryophyta</taxon>
        <taxon>Tracheophyta</taxon>
        <taxon>Spermatophyta</taxon>
        <taxon>Magnoliopsida</taxon>
        <taxon>eudicotyledons</taxon>
        <taxon>Gunneridae</taxon>
        <taxon>Pentapetalae</taxon>
        <taxon>asterids</taxon>
        <taxon>lamiids</taxon>
        <taxon>Solanales</taxon>
        <taxon>Solanaceae</taxon>
        <taxon>Solanoideae</taxon>
        <taxon>Solaneae</taxon>
        <taxon>Solanum</taxon>
    </lineage>
</organism>
<accession>M1DTC3</accession>
<feature type="compositionally biased region" description="Low complexity" evidence="1">
    <location>
        <begin position="120"/>
        <end position="139"/>
    </location>
</feature>
<feature type="region of interest" description="Disordered" evidence="1">
    <location>
        <begin position="20"/>
        <end position="58"/>
    </location>
</feature>
<evidence type="ECO:0000313" key="3">
    <source>
        <dbReference type="Proteomes" id="UP000011115"/>
    </source>
</evidence>
<dbReference type="AlphaFoldDB" id="M1DTC3"/>